<protein>
    <recommendedName>
        <fullName evidence="6">C2 domain-containing protein</fullName>
    </recommendedName>
</protein>
<dbReference type="Pfam" id="PF00168">
    <property type="entry name" value="C2"/>
    <property type="match status" value="1"/>
</dbReference>
<reference evidence="7 8" key="1">
    <citation type="submission" date="2019-06" db="EMBL/GenBank/DDBJ databases">
        <title>Genomics analysis of Aphanomyces spp. identifies a new class of oomycete effector associated with host adaptation.</title>
        <authorList>
            <person name="Gaulin E."/>
        </authorList>
    </citation>
    <scope>NUCLEOTIDE SEQUENCE [LARGE SCALE GENOMIC DNA]</scope>
    <source>
        <strain evidence="7 8">E</strain>
    </source>
</reference>
<keyword evidence="3" id="KW-0677">Repeat</keyword>
<feature type="non-terminal residue" evidence="7">
    <location>
        <position position="1"/>
    </location>
</feature>
<dbReference type="EMBL" id="VJMI01004226">
    <property type="protein sequence ID" value="KAF0774226.1"/>
    <property type="molecule type" value="Genomic_DNA"/>
</dbReference>
<evidence type="ECO:0000256" key="3">
    <source>
        <dbReference type="ARBA" id="ARBA00022737"/>
    </source>
</evidence>
<feature type="non-terminal residue" evidence="7">
    <location>
        <position position="324"/>
    </location>
</feature>
<dbReference type="Proteomes" id="UP000469452">
    <property type="component" value="Unassembled WGS sequence"/>
</dbReference>
<keyword evidence="5" id="KW-0472">Membrane</keyword>
<name>A0A6A5APK4_APHAT</name>
<keyword evidence="4" id="KW-1133">Transmembrane helix</keyword>
<evidence type="ECO:0000259" key="6">
    <source>
        <dbReference type="PROSITE" id="PS50004"/>
    </source>
</evidence>
<comment type="caution">
    <text evidence="7">The sequence shown here is derived from an EMBL/GenBank/DDBJ whole genome shotgun (WGS) entry which is preliminary data.</text>
</comment>
<evidence type="ECO:0000256" key="1">
    <source>
        <dbReference type="ARBA" id="ARBA00004167"/>
    </source>
</evidence>
<dbReference type="InterPro" id="IPR000008">
    <property type="entry name" value="C2_dom"/>
</dbReference>
<dbReference type="Gene3D" id="2.60.40.150">
    <property type="entry name" value="C2 domain"/>
    <property type="match status" value="1"/>
</dbReference>
<dbReference type="GO" id="GO:0007009">
    <property type="term" value="P:plasma membrane organization"/>
    <property type="evidence" value="ECO:0007669"/>
    <property type="project" value="TreeGrafter"/>
</dbReference>
<dbReference type="GO" id="GO:0016020">
    <property type="term" value="C:membrane"/>
    <property type="evidence" value="ECO:0007669"/>
    <property type="project" value="UniProtKB-SubCell"/>
</dbReference>
<dbReference type="InterPro" id="IPR037721">
    <property type="entry name" value="Ferlin"/>
</dbReference>
<dbReference type="VEuPathDB" id="FungiDB:H257_19506"/>
<sequence length="324" mass="35515">TYTGNVLLRLALEPTAATGRTDAAWKDLPNAKSPSASYALLVHLFQARGLPAADANGLIDPFVAVTCSGVGLKSSTKVKTRDPMYYETLVFDINIPTVCVYSIYLTVQCMYERTHQPRIGFQVYDWDRWAKDDFVGGATISLQDVTIIASSDYTAGYAVPKPTWYNLSYEEGKGGEGQLLVSCTLVAKDFPDQVIDPPTSIKPKMQEKFLEIICLGLRDLSPIGFMPLHMPFLQFDIGEVSSSNRPKKTGGSSKPTPANPNFLERILIPIQLPEDAQFAPRLNLSVFDTLLGGFHKPLLGTCSIDLTTKLPFSNGVENPVYVAP</sequence>
<comment type="subcellular location">
    <subcellularLocation>
        <location evidence="1">Membrane</location>
        <topology evidence="1">Single-pass membrane protein</topology>
    </subcellularLocation>
</comment>
<evidence type="ECO:0000313" key="8">
    <source>
        <dbReference type="Proteomes" id="UP000469452"/>
    </source>
</evidence>
<dbReference type="SUPFAM" id="SSF49562">
    <property type="entry name" value="C2 domain (Calcium/lipid-binding domain, CaLB)"/>
    <property type="match status" value="1"/>
</dbReference>
<dbReference type="PANTHER" id="PTHR12546:SF33">
    <property type="entry name" value="SPERM VESICLE FUSION PROTEIN FER-1"/>
    <property type="match status" value="1"/>
</dbReference>
<gene>
    <name evidence="7" type="ORF">AaE_002074</name>
</gene>
<evidence type="ECO:0000313" key="7">
    <source>
        <dbReference type="EMBL" id="KAF0774226.1"/>
    </source>
</evidence>
<dbReference type="AlphaFoldDB" id="A0A6A5APK4"/>
<proteinExistence type="predicted"/>
<evidence type="ECO:0000256" key="4">
    <source>
        <dbReference type="ARBA" id="ARBA00022989"/>
    </source>
</evidence>
<feature type="domain" description="C2" evidence="6">
    <location>
        <begin position="20"/>
        <end position="155"/>
    </location>
</feature>
<dbReference type="PROSITE" id="PS50004">
    <property type="entry name" value="C2"/>
    <property type="match status" value="2"/>
</dbReference>
<organism evidence="7 8">
    <name type="scientific">Aphanomyces astaci</name>
    <name type="common">Crayfish plague agent</name>
    <dbReference type="NCBI Taxonomy" id="112090"/>
    <lineage>
        <taxon>Eukaryota</taxon>
        <taxon>Sar</taxon>
        <taxon>Stramenopiles</taxon>
        <taxon>Oomycota</taxon>
        <taxon>Saprolegniomycetes</taxon>
        <taxon>Saprolegniales</taxon>
        <taxon>Verrucalvaceae</taxon>
        <taxon>Aphanomyces</taxon>
    </lineage>
</organism>
<accession>A0A6A5APK4</accession>
<keyword evidence="2" id="KW-0812">Transmembrane</keyword>
<evidence type="ECO:0000256" key="5">
    <source>
        <dbReference type="ARBA" id="ARBA00023136"/>
    </source>
</evidence>
<dbReference type="SMART" id="SM00239">
    <property type="entry name" value="C2"/>
    <property type="match status" value="1"/>
</dbReference>
<dbReference type="CDD" id="cd00030">
    <property type="entry name" value="C2"/>
    <property type="match status" value="1"/>
</dbReference>
<dbReference type="InterPro" id="IPR035892">
    <property type="entry name" value="C2_domain_sf"/>
</dbReference>
<evidence type="ECO:0000256" key="2">
    <source>
        <dbReference type="ARBA" id="ARBA00022692"/>
    </source>
</evidence>
<feature type="domain" description="C2" evidence="6">
    <location>
        <begin position="191"/>
        <end position="320"/>
    </location>
</feature>
<dbReference type="PANTHER" id="PTHR12546">
    <property type="entry name" value="FER-1-LIKE"/>
    <property type="match status" value="1"/>
</dbReference>